<comment type="catalytic activity">
    <reaction evidence="12">
        <text>ssDNA + n NTP = ssDNA/pppN(pN)n-1 hybrid + (n-1) diphosphate.</text>
        <dbReference type="EC" id="2.7.7.101"/>
    </reaction>
</comment>
<dbReference type="Gene3D" id="3.90.580.10">
    <property type="entry name" value="Zinc finger, CHC2-type domain"/>
    <property type="match status" value="1"/>
</dbReference>
<name>A0A853DBG3_9MICO</name>
<feature type="zinc finger region" description="CHC2-type" evidence="12 14">
    <location>
        <begin position="41"/>
        <end position="65"/>
    </location>
</feature>
<dbReference type="SMART" id="SM00400">
    <property type="entry name" value="ZnF_CHCC"/>
    <property type="match status" value="1"/>
</dbReference>
<evidence type="ECO:0000256" key="5">
    <source>
        <dbReference type="ARBA" id="ARBA00022705"/>
    </source>
</evidence>
<protein>
    <recommendedName>
        <fullName evidence="12 13">DNA primase</fullName>
        <ecNumber evidence="12">2.7.7.101</ecNumber>
    </recommendedName>
</protein>
<keyword evidence="9" id="KW-0460">Magnesium</keyword>
<dbReference type="PROSITE" id="PS50880">
    <property type="entry name" value="TOPRIM"/>
    <property type="match status" value="1"/>
</dbReference>
<dbReference type="FunFam" id="3.90.580.10:FF:000001">
    <property type="entry name" value="DNA primase"/>
    <property type="match status" value="1"/>
</dbReference>
<dbReference type="AlphaFoldDB" id="A0A853DBG3"/>
<evidence type="ECO:0000256" key="3">
    <source>
        <dbReference type="ARBA" id="ARBA00022679"/>
    </source>
</evidence>
<dbReference type="GO" id="GO:0005737">
    <property type="term" value="C:cytoplasm"/>
    <property type="evidence" value="ECO:0007669"/>
    <property type="project" value="TreeGrafter"/>
</dbReference>
<feature type="compositionally biased region" description="Basic and acidic residues" evidence="15">
    <location>
        <begin position="452"/>
        <end position="468"/>
    </location>
</feature>
<feature type="region of interest" description="Disordered" evidence="15">
    <location>
        <begin position="440"/>
        <end position="482"/>
    </location>
</feature>
<dbReference type="Pfam" id="PF13662">
    <property type="entry name" value="Toprim_4"/>
    <property type="match status" value="1"/>
</dbReference>
<dbReference type="SMART" id="SM00493">
    <property type="entry name" value="TOPRIM"/>
    <property type="match status" value="1"/>
</dbReference>
<dbReference type="InterPro" id="IPR030846">
    <property type="entry name" value="DnaG_bac"/>
</dbReference>
<keyword evidence="6 12" id="KW-0479">Metal-binding</keyword>
<evidence type="ECO:0000256" key="15">
    <source>
        <dbReference type="SAM" id="MobiDB-lite"/>
    </source>
</evidence>
<keyword evidence="10 12" id="KW-0238">DNA-binding</keyword>
<dbReference type="RefSeq" id="WP_179480027.1">
    <property type="nucleotide sequence ID" value="NZ_JACCFW010000001.1"/>
</dbReference>
<dbReference type="EC" id="2.7.7.101" evidence="12"/>
<dbReference type="NCBIfam" id="TIGR01391">
    <property type="entry name" value="dnaG"/>
    <property type="match status" value="1"/>
</dbReference>
<evidence type="ECO:0000256" key="7">
    <source>
        <dbReference type="ARBA" id="ARBA00022771"/>
    </source>
</evidence>
<dbReference type="Proteomes" id="UP000571817">
    <property type="component" value="Unassembled WGS sequence"/>
</dbReference>
<dbReference type="GO" id="GO:1990077">
    <property type="term" value="C:primosome complex"/>
    <property type="evidence" value="ECO:0007669"/>
    <property type="project" value="UniProtKB-KW"/>
</dbReference>
<comment type="caution">
    <text evidence="17">The sequence shown here is derived from an EMBL/GenBank/DDBJ whole genome shotgun (WGS) entry which is preliminary data.</text>
</comment>
<keyword evidence="8 12" id="KW-0862">Zinc</keyword>
<comment type="cofactor">
    <cofactor evidence="12 13 14">
        <name>Zn(2+)</name>
        <dbReference type="ChEBI" id="CHEBI:29105"/>
    </cofactor>
    <text evidence="12 13 14">Binds 1 zinc ion per monomer.</text>
</comment>
<organism evidence="17 18">
    <name type="scientific">Allobranchiibius huperziae</name>
    <dbReference type="NCBI Taxonomy" id="1874116"/>
    <lineage>
        <taxon>Bacteria</taxon>
        <taxon>Bacillati</taxon>
        <taxon>Actinomycetota</taxon>
        <taxon>Actinomycetes</taxon>
        <taxon>Micrococcales</taxon>
        <taxon>Dermacoccaceae</taxon>
        <taxon>Allobranchiibius</taxon>
    </lineage>
</organism>
<evidence type="ECO:0000256" key="12">
    <source>
        <dbReference type="HAMAP-Rule" id="MF_00974"/>
    </source>
</evidence>
<dbReference type="SUPFAM" id="SSF57783">
    <property type="entry name" value="Zinc beta-ribbon"/>
    <property type="match status" value="1"/>
</dbReference>
<keyword evidence="1 12" id="KW-0240">DNA-directed RNA polymerase</keyword>
<dbReference type="Pfam" id="PF08275">
    <property type="entry name" value="DNAG_N"/>
    <property type="match status" value="1"/>
</dbReference>
<dbReference type="InterPro" id="IPR013264">
    <property type="entry name" value="DNAG_N"/>
</dbReference>
<evidence type="ECO:0000256" key="6">
    <source>
        <dbReference type="ARBA" id="ARBA00022723"/>
    </source>
</evidence>
<evidence type="ECO:0000256" key="9">
    <source>
        <dbReference type="ARBA" id="ARBA00022842"/>
    </source>
</evidence>
<evidence type="ECO:0000256" key="2">
    <source>
        <dbReference type="ARBA" id="ARBA00022515"/>
    </source>
</evidence>
<evidence type="ECO:0000313" key="17">
    <source>
        <dbReference type="EMBL" id="NYJ74278.1"/>
    </source>
</evidence>
<sequence length="634" mass="69336">MAGLIKAEDVTLVKERSSLEDVVREHVTLKSAGPRSLKGLCPFHDEKTPSFTVSPDNGTYHCFGCDKGGDVISFMMEVEHLTFSETVERLAGRAGIELHYEDGARPREEGAGRRTRLVEAHRVASEFYAEALISAPDARTARDFLRERGFNRSVAEHFGLGFAPRGGEVLAQHLRDKGFRDDEVVLAGLVGRGRGLYDRFRGRLVWPIHDITGDPVGFGARRIFDDDRIEAKYLNTAETPIYKKTQVLYGLDLAKKAIARDRKAVIVEGYTDVMAAHLAGVEQAVATCGTAFGADHVRTLRRLLRDAPDQQPAKVIYTFDGDAAGQKAAMRAFELDGQWDARSFVAVAADGQDPCELRLSGGDGAVRALVDDATPMFEFAVRTTLRRFDLDSPEGRVLGARAIAPIIAAVRDQAMRAEYLRTAPGWVGLSEDHLRAEVTRAGSGAGRTGSPQDRRRTPDGDDAPHDDAPPADPSMPAPDDRDPIVRAESQLLECLLQFPASVPARELAAVRDTDFTAPAHRSLFAAVMAAGPPGERTPAAWLDDVRGNAPQVVHQLLFRYAVATLPTRLDPVTGAPQQRYARSLLVRVREVALQGDINTAMSELRRSDPASSREVAQRLTQLQKDLTLLRASLD</sequence>
<dbReference type="GO" id="GO:0008270">
    <property type="term" value="F:zinc ion binding"/>
    <property type="evidence" value="ECO:0007669"/>
    <property type="project" value="UniProtKB-UniRule"/>
</dbReference>
<keyword evidence="7 12" id="KW-0863">Zinc-finger</keyword>
<proteinExistence type="inferred from homology"/>
<keyword evidence="2 12" id="KW-0639">Primosome</keyword>
<evidence type="ECO:0000256" key="10">
    <source>
        <dbReference type="ARBA" id="ARBA00023125"/>
    </source>
</evidence>
<dbReference type="InterPro" id="IPR019475">
    <property type="entry name" value="DNA_primase_DnaB-bd"/>
</dbReference>
<dbReference type="GO" id="GO:0000428">
    <property type="term" value="C:DNA-directed RNA polymerase complex"/>
    <property type="evidence" value="ECO:0007669"/>
    <property type="project" value="UniProtKB-KW"/>
</dbReference>
<comment type="subunit">
    <text evidence="12">Monomer. Interacts with DnaB.</text>
</comment>
<keyword evidence="11 12" id="KW-0804">Transcription</keyword>
<dbReference type="InterPro" id="IPR036977">
    <property type="entry name" value="DNA_primase_Znf_CHC2"/>
</dbReference>
<dbReference type="Pfam" id="PF10410">
    <property type="entry name" value="DnaB_bind"/>
    <property type="match status" value="1"/>
</dbReference>
<evidence type="ECO:0000313" key="18">
    <source>
        <dbReference type="Proteomes" id="UP000571817"/>
    </source>
</evidence>
<evidence type="ECO:0000259" key="16">
    <source>
        <dbReference type="PROSITE" id="PS50880"/>
    </source>
</evidence>
<dbReference type="InterPro" id="IPR006295">
    <property type="entry name" value="DNA_primase_DnaG"/>
</dbReference>
<dbReference type="PANTHER" id="PTHR30313">
    <property type="entry name" value="DNA PRIMASE"/>
    <property type="match status" value="1"/>
</dbReference>
<keyword evidence="3 12" id="KW-0808">Transferase</keyword>
<dbReference type="GO" id="GO:0006269">
    <property type="term" value="P:DNA replication, synthesis of primer"/>
    <property type="evidence" value="ECO:0007669"/>
    <property type="project" value="UniProtKB-UniRule"/>
</dbReference>
<reference evidence="17 18" key="1">
    <citation type="submission" date="2020-07" db="EMBL/GenBank/DDBJ databases">
        <title>Sequencing the genomes of 1000 actinobacteria strains.</title>
        <authorList>
            <person name="Klenk H.-P."/>
        </authorList>
    </citation>
    <scope>NUCLEOTIDE SEQUENCE [LARGE SCALE GENOMIC DNA]</scope>
    <source>
        <strain evidence="17 18">DSM 29531</strain>
    </source>
</reference>
<evidence type="ECO:0000256" key="11">
    <source>
        <dbReference type="ARBA" id="ARBA00023163"/>
    </source>
</evidence>
<accession>A0A853DBG3</accession>
<evidence type="ECO:0000256" key="14">
    <source>
        <dbReference type="PIRSR" id="PIRSR002811-1"/>
    </source>
</evidence>
<dbReference type="PIRSF" id="PIRSF002811">
    <property type="entry name" value="DnaG"/>
    <property type="match status" value="1"/>
</dbReference>
<dbReference type="Pfam" id="PF01807">
    <property type="entry name" value="Zn_ribbon_DnaG"/>
    <property type="match status" value="1"/>
</dbReference>
<evidence type="ECO:0000256" key="4">
    <source>
        <dbReference type="ARBA" id="ARBA00022695"/>
    </source>
</evidence>
<dbReference type="GO" id="GO:0003899">
    <property type="term" value="F:DNA-directed RNA polymerase activity"/>
    <property type="evidence" value="ECO:0007669"/>
    <property type="project" value="UniProtKB-UniRule"/>
</dbReference>
<dbReference type="Gene3D" id="3.90.980.10">
    <property type="entry name" value="DNA primase, catalytic core, N-terminal domain"/>
    <property type="match status" value="1"/>
</dbReference>
<keyword evidence="5 12" id="KW-0235">DNA replication</keyword>
<dbReference type="Gene3D" id="1.10.860.10">
    <property type="entry name" value="DNAb Helicase, Chain A"/>
    <property type="match status" value="1"/>
</dbReference>
<dbReference type="GO" id="GO:0003677">
    <property type="term" value="F:DNA binding"/>
    <property type="evidence" value="ECO:0007669"/>
    <property type="project" value="UniProtKB-KW"/>
</dbReference>
<comment type="domain">
    <text evidence="12">Contains an N-terminal zinc-binding domain, a central core domain that contains the primase activity, and a C-terminal DnaB-binding domain.</text>
</comment>
<comment type="similarity">
    <text evidence="12 13">Belongs to the DnaG primase family.</text>
</comment>
<dbReference type="PANTHER" id="PTHR30313:SF2">
    <property type="entry name" value="DNA PRIMASE"/>
    <property type="match status" value="1"/>
</dbReference>
<dbReference type="InterPro" id="IPR006171">
    <property type="entry name" value="TOPRIM_dom"/>
</dbReference>
<dbReference type="InterPro" id="IPR034151">
    <property type="entry name" value="TOPRIM_DnaG_bac"/>
</dbReference>
<dbReference type="InterPro" id="IPR037068">
    <property type="entry name" value="DNA_primase_core_N_sf"/>
</dbReference>
<evidence type="ECO:0000256" key="13">
    <source>
        <dbReference type="PIRNR" id="PIRNR002811"/>
    </source>
</evidence>
<dbReference type="EMBL" id="JACCFW010000001">
    <property type="protein sequence ID" value="NYJ74278.1"/>
    <property type="molecule type" value="Genomic_DNA"/>
</dbReference>
<gene>
    <name evidence="12" type="primary">dnaG</name>
    <name evidence="17" type="ORF">HNR15_001241</name>
</gene>
<dbReference type="Gene3D" id="3.40.1360.10">
    <property type="match status" value="1"/>
</dbReference>
<dbReference type="SUPFAM" id="SSF56731">
    <property type="entry name" value="DNA primase core"/>
    <property type="match status" value="1"/>
</dbReference>
<dbReference type="HAMAP" id="MF_00974">
    <property type="entry name" value="DNA_primase_DnaG"/>
    <property type="match status" value="1"/>
</dbReference>
<evidence type="ECO:0000256" key="1">
    <source>
        <dbReference type="ARBA" id="ARBA00022478"/>
    </source>
</evidence>
<evidence type="ECO:0000256" key="8">
    <source>
        <dbReference type="ARBA" id="ARBA00022833"/>
    </source>
</evidence>
<keyword evidence="4 12" id="KW-0548">Nucleotidyltransferase</keyword>
<dbReference type="InterPro" id="IPR016136">
    <property type="entry name" value="DNA_helicase_N/primase_C"/>
</dbReference>
<keyword evidence="18" id="KW-1185">Reference proteome</keyword>
<dbReference type="InterPro" id="IPR050219">
    <property type="entry name" value="DnaG_primase"/>
</dbReference>
<dbReference type="InterPro" id="IPR002694">
    <property type="entry name" value="Znf_CHC2"/>
</dbReference>
<feature type="domain" description="Toprim" evidence="16">
    <location>
        <begin position="262"/>
        <end position="350"/>
    </location>
</feature>
<comment type="function">
    <text evidence="12 13">RNA polymerase that catalyzes the synthesis of short RNA molecules used as primers for DNA polymerase during DNA replication.</text>
</comment>
<dbReference type="CDD" id="cd03364">
    <property type="entry name" value="TOPRIM_DnaG_primases"/>
    <property type="match status" value="1"/>
</dbReference>